<evidence type="ECO:0000313" key="2">
    <source>
        <dbReference type="Proteomes" id="UP001163947"/>
    </source>
</evidence>
<dbReference type="NCBIfam" id="TIGR00725">
    <property type="entry name" value="TIGR00725 family protein"/>
    <property type="match status" value="1"/>
</dbReference>
<dbReference type="SUPFAM" id="SSF102405">
    <property type="entry name" value="MCP/YpsA-like"/>
    <property type="match status" value="1"/>
</dbReference>
<protein>
    <submittedName>
        <fullName evidence="1">TIGR00725 family protein</fullName>
    </submittedName>
</protein>
<dbReference type="PANTHER" id="PTHR43393:SF3">
    <property type="entry name" value="LYSINE DECARBOXYLASE-LIKE PROTEIN"/>
    <property type="match status" value="1"/>
</dbReference>
<dbReference type="GO" id="GO:0005829">
    <property type="term" value="C:cytosol"/>
    <property type="evidence" value="ECO:0007669"/>
    <property type="project" value="TreeGrafter"/>
</dbReference>
<dbReference type="RefSeq" id="WP_029544130.1">
    <property type="nucleotide sequence ID" value="NZ_BAAAYP010000024.1"/>
</dbReference>
<dbReference type="AlphaFoldDB" id="A0A059MPH8"/>
<dbReference type="EMBL" id="CP106982">
    <property type="protein sequence ID" value="UYF96747.1"/>
    <property type="molecule type" value="Genomic_DNA"/>
</dbReference>
<dbReference type="InterPro" id="IPR041164">
    <property type="entry name" value="LDcluster4"/>
</dbReference>
<gene>
    <name evidence="1" type="ORF">OCS65_13795</name>
</gene>
<accession>A0A059MPH8</accession>
<dbReference type="InterPro" id="IPR052341">
    <property type="entry name" value="LOG_family_nucleotidases"/>
</dbReference>
<dbReference type="Gene3D" id="3.40.50.450">
    <property type="match status" value="1"/>
</dbReference>
<organism evidence="1 2">
    <name type="scientific">Rhodococcus aetherivorans</name>
    <dbReference type="NCBI Taxonomy" id="191292"/>
    <lineage>
        <taxon>Bacteria</taxon>
        <taxon>Bacillati</taxon>
        <taxon>Actinomycetota</taxon>
        <taxon>Actinomycetes</taxon>
        <taxon>Mycobacteriales</taxon>
        <taxon>Nocardiaceae</taxon>
        <taxon>Rhodococcus</taxon>
    </lineage>
</organism>
<dbReference type="Pfam" id="PF18306">
    <property type="entry name" value="LDcluster4"/>
    <property type="match status" value="1"/>
</dbReference>
<dbReference type="GeneID" id="83621510"/>
<dbReference type="InterPro" id="IPR005268">
    <property type="entry name" value="CHP00725"/>
</dbReference>
<proteinExistence type="predicted"/>
<reference evidence="1" key="1">
    <citation type="submission" date="2022-09" db="EMBL/GenBank/DDBJ databases">
        <title>The genome sequence of Rhodococcus aetherivorans N1.</title>
        <authorList>
            <person name="Jiang W."/>
        </authorList>
    </citation>
    <scope>NUCLEOTIDE SEQUENCE</scope>
    <source>
        <strain evidence="1">N1</strain>
    </source>
</reference>
<evidence type="ECO:0000313" key="1">
    <source>
        <dbReference type="EMBL" id="UYF96747.1"/>
    </source>
</evidence>
<dbReference type="Proteomes" id="UP001163947">
    <property type="component" value="Chromosome"/>
</dbReference>
<accession>A0A0F6VP49</accession>
<name>A0A059MPH8_9NOCA</name>
<dbReference type="PANTHER" id="PTHR43393">
    <property type="entry name" value="CYTOKININ RIBOSIDE 5'-MONOPHOSPHATE PHOSPHORIBOHYDROLASE"/>
    <property type="match status" value="1"/>
</dbReference>
<dbReference type="KEGG" id="rav:AAT18_15165"/>
<sequence length="163" mass="16406">MDAQRYVGVVGPAEATAEQRRIARQVGGLLAARRAVVVTGGLGGVMAAASRGAAEAGGTTLGLLPGDDRAEANPYLTVSIPTGLGEMRNALLVRTCEALIAVGGSWGTLSEIALAVRTGVPVISIGGWPLPAAGVLAVTSAGDAVDAIHDLLWRRDPTAGWTG</sequence>